<reference evidence="2" key="1">
    <citation type="submission" date="2016-01" db="EMBL/GenBank/DDBJ databases">
        <authorList>
            <person name="Mitreva M."/>
            <person name="Pepin K.H."/>
            <person name="Mihindukulasuriya K.A."/>
            <person name="Fulton R."/>
            <person name="Fronick C."/>
            <person name="O'Laughlin M."/>
            <person name="Miner T."/>
            <person name="Herter B."/>
            <person name="Rosa B.A."/>
            <person name="Cordes M."/>
            <person name="Tomlinson C."/>
            <person name="Wollam A."/>
            <person name="Palsikar V.B."/>
            <person name="Mardis E.R."/>
            <person name="Wilson R.K."/>
        </authorList>
    </citation>
    <scope>NUCLEOTIDE SEQUENCE [LARGE SCALE GENOMIC DNA]</scope>
    <source>
        <strain evidence="2">DNF00729</strain>
    </source>
</reference>
<evidence type="ECO:0000313" key="1">
    <source>
        <dbReference type="EMBL" id="KXB68242.1"/>
    </source>
</evidence>
<accession>A0A134AKL1</accession>
<protein>
    <submittedName>
        <fullName evidence="1">Uncharacterized protein</fullName>
    </submittedName>
</protein>
<sequence>MHDDPFLPLLFGNSIAKRSKKKAPFGTSLFVVKQFLELFEKSSHYARGM</sequence>
<dbReference type="Proteomes" id="UP000070442">
    <property type="component" value="Unassembled WGS sequence"/>
</dbReference>
<name>A0A134AKL1_9FIRM</name>
<evidence type="ECO:0000313" key="2">
    <source>
        <dbReference type="Proteomes" id="UP000070442"/>
    </source>
</evidence>
<dbReference type="EMBL" id="LSDG01000005">
    <property type="protein sequence ID" value="KXB68242.1"/>
    <property type="molecule type" value="Genomic_DNA"/>
</dbReference>
<gene>
    <name evidence="1" type="ORF">HMPREF1863_00263</name>
</gene>
<proteinExistence type="predicted"/>
<dbReference type="AlphaFoldDB" id="A0A134AKL1"/>
<comment type="caution">
    <text evidence="1">The sequence shown here is derived from an EMBL/GenBank/DDBJ whole genome shotgun (WGS) entry which is preliminary data.</text>
</comment>
<organism evidence="1 2">
    <name type="scientific">Aedoeadaptatus coxii</name>
    <dbReference type="NCBI Taxonomy" id="755172"/>
    <lineage>
        <taxon>Bacteria</taxon>
        <taxon>Bacillati</taxon>
        <taxon>Bacillota</taxon>
        <taxon>Tissierellia</taxon>
        <taxon>Tissierellales</taxon>
        <taxon>Peptoniphilaceae</taxon>
        <taxon>Aedoeadaptatus</taxon>
    </lineage>
</organism>
<keyword evidence="2" id="KW-1185">Reference proteome</keyword>